<evidence type="ECO:0000256" key="6">
    <source>
        <dbReference type="PROSITE-ProRule" id="PRU00076"/>
    </source>
</evidence>
<feature type="disulfide bond" evidence="6">
    <location>
        <begin position="441"/>
        <end position="458"/>
    </location>
</feature>
<evidence type="ECO:0000256" key="7">
    <source>
        <dbReference type="SAM" id="Phobius"/>
    </source>
</evidence>
<dbReference type="InterPro" id="IPR007110">
    <property type="entry name" value="Ig-like_dom"/>
</dbReference>
<keyword evidence="10" id="KW-1185">Reference proteome</keyword>
<keyword evidence="3 6" id="KW-0245">EGF-like domain</keyword>
<dbReference type="PANTHER" id="PTHR10740">
    <property type="entry name" value="TRANSFORMING GROWTH FACTOR ALPHA"/>
    <property type="match status" value="1"/>
</dbReference>
<keyword evidence="5 6" id="KW-1015">Disulfide bond</keyword>
<dbReference type="GO" id="GO:0008284">
    <property type="term" value="P:positive regulation of cell population proliferation"/>
    <property type="evidence" value="ECO:0007669"/>
    <property type="project" value="TreeGrafter"/>
</dbReference>
<dbReference type="InterPro" id="IPR000742">
    <property type="entry name" value="EGF"/>
</dbReference>
<dbReference type="PROSITE" id="PS50026">
    <property type="entry name" value="EGF_3"/>
    <property type="match status" value="2"/>
</dbReference>
<dbReference type="GO" id="GO:0005576">
    <property type="term" value="C:extracellular region"/>
    <property type="evidence" value="ECO:0007669"/>
    <property type="project" value="UniProtKB-SubCell"/>
</dbReference>
<keyword evidence="7" id="KW-0472">Membrane</keyword>
<dbReference type="PROSITE" id="PS50835">
    <property type="entry name" value="IG_LIKE"/>
    <property type="match status" value="2"/>
</dbReference>
<dbReference type="InterPro" id="IPR013783">
    <property type="entry name" value="Ig-like_fold"/>
</dbReference>
<reference evidence="11" key="1">
    <citation type="submission" date="2022-11" db="UniProtKB">
        <authorList>
            <consortium name="WormBaseParasite"/>
        </authorList>
    </citation>
    <scope>IDENTIFICATION</scope>
</reference>
<dbReference type="SUPFAM" id="SSF57196">
    <property type="entry name" value="EGF/Laminin"/>
    <property type="match status" value="2"/>
</dbReference>
<name>A0A914VB56_9BILA</name>
<feature type="disulfide bond" evidence="6">
    <location>
        <begin position="460"/>
        <end position="469"/>
    </location>
</feature>
<evidence type="ECO:0000259" key="8">
    <source>
        <dbReference type="PROSITE" id="PS50026"/>
    </source>
</evidence>
<sequence>MEELQFPTFELQLDAADQSQKTEVVQVGAGEPFKIQCIVTGEHHENHDFSWSKAGNELVASDTLIVADSPPGSSLSKTIIVRGFNSDSHVGSYECSVKRKDNTYQSRKMRLQKKSGSPQIADGFVACPKDKAEACLNGGICMMHKASESVSCLCLSENAGRHCEYIDFDWPRSAPNYKPYIAAMTTVIAAFLMLMCLCCCCFCSIKQRRQIKRLKVQIEKLRSSTHPEQESSPLIDMSKLLDNEVSAKLQSMDVQNDHRCFNVGSAQPSPVRSAVPAENGEELTTLFNNFSQPTIPINFGIIAQNMEEFLFPTFELRLDEADDQSQKTEVVQLGPGEPFKMQCIVTGEHHENHDLSWSKDGNELVASDTLIVADSPPGSSLSKTIVVTGFNTDSHVGSYECSVKREDNTYQSRKMRLQKKLDNSQIADGFEVCPKEKAAACLNGGICMMHKASESVSCLCLSESAGKYCDYFEYNMPCFAPRPQLGFAIVSMSATIIAFVVLMFLCCCCCYSIKQRRQIKRLKVQIEKLRSSIHPEQESSPLINMSNPLDNKVLAKLQSIDVQNDHHCYNVGSAQQSPIKSTIKTQNAEQRAAFINDFSRPTIPVNFVTSNKT</sequence>
<dbReference type="Proteomes" id="UP000887566">
    <property type="component" value="Unplaced"/>
</dbReference>
<dbReference type="WBParaSite" id="PSAMB.scaffold174size69268.g3108.t1">
    <property type="protein sequence ID" value="PSAMB.scaffold174size69268.g3108.t1"/>
    <property type="gene ID" value="PSAMB.scaffold174size69268.g3108"/>
</dbReference>
<evidence type="ECO:0000256" key="3">
    <source>
        <dbReference type="ARBA" id="ARBA00022536"/>
    </source>
</evidence>
<accession>A0A914VB56</accession>
<dbReference type="Gene3D" id="2.10.25.10">
    <property type="entry name" value="Laminin"/>
    <property type="match status" value="2"/>
</dbReference>
<evidence type="ECO:0000313" key="11">
    <source>
        <dbReference type="WBParaSite" id="PSAMB.scaffold174size69268.g3108.t1"/>
    </source>
</evidence>
<dbReference type="InterPro" id="IPR036179">
    <property type="entry name" value="Ig-like_dom_sf"/>
</dbReference>
<feature type="domain" description="Ig-like" evidence="9">
    <location>
        <begin position="7"/>
        <end position="112"/>
    </location>
</feature>
<evidence type="ECO:0000256" key="2">
    <source>
        <dbReference type="ARBA" id="ARBA00022525"/>
    </source>
</evidence>
<evidence type="ECO:0000256" key="1">
    <source>
        <dbReference type="ARBA" id="ARBA00004613"/>
    </source>
</evidence>
<feature type="disulfide bond" evidence="6">
    <location>
        <begin position="135"/>
        <end position="152"/>
    </location>
</feature>
<evidence type="ECO:0000313" key="10">
    <source>
        <dbReference type="Proteomes" id="UP000887566"/>
    </source>
</evidence>
<protein>
    <submittedName>
        <fullName evidence="11">Uncharacterized protein</fullName>
    </submittedName>
</protein>
<feature type="disulfide bond" evidence="6">
    <location>
        <begin position="154"/>
        <end position="163"/>
    </location>
</feature>
<keyword evidence="2" id="KW-0964">Secreted</keyword>
<dbReference type="PROSITE" id="PS00022">
    <property type="entry name" value="EGF_1"/>
    <property type="match status" value="2"/>
</dbReference>
<dbReference type="Gene3D" id="2.60.40.10">
    <property type="entry name" value="Immunoglobulins"/>
    <property type="match status" value="2"/>
</dbReference>
<feature type="domain" description="Ig-like" evidence="9">
    <location>
        <begin position="312"/>
        <end position="418"/>
    </location>
</feature>
<comment type="caution">
    <text evidence="6">Lacks conserved residue(s) required for the propagation of feature annotation.</text>
</comment>
<feature type="transmembrane region" description="Helical" evidence="7">
    <location>
        <begin position="485"/>
        <end position="505"/>
    </location>
</feature>
<keyword evidence="7" id="KW-1133">Transmembrane helix</keyword>
<evidence type="ECO:0000259" key="9">
    <source>
        <dbReference type="PROSITE" id="PS50835"/>
    </source>
</evidence>
<evidence type="ECO:0000256" key="4">
    <source>
        <dbReference type="ARBA" id="ARBA00022729"/>
    </source>
</evidence>
<organism evidence="10 11">
    <name type="scientific">Plectus sambesii</name>
    <dbReference type="NCBI Taxonomy" id="2011161"/>
    <lineage>
        <taxon>Eukaryota</taxon>
        <taxon>Metazoa</taxon>
        <taxon>Ecdysozoa</taxon>
        <taxon>Nematoda</taxon>
        <taxon>Chromadorea</taxon>
        <taxon>Plectida</taxon>
        <taxon>Plectina</taxon>
        <taxon>Plectoidea</taxon>
        <taxon>Plectidae</taxon>
        <taxon>Plectus</taxon>
    </lineage>
</organism>
<keyword evidence="7" id="KW-0812">Transmembrane</keyword>
<keyword evidence="4" id="KW-0732">Signal</keyword>
<dbReference type="PANTHER" id="PTHR10740:SF14">
    <property type="entry name" value="EGF-LIKE DOMAIN-CONTAINING PROTEIN"/>
    <property type="match status" value="1"/>
</dbReference>
<dbReference type="GO" id="GO:0045840">
    <property type="term" value="P:positive regulation of mitotic nuclear division"/>
    <property type="evidence" value="ECO:0007669"/>
    <property type="project" value="TreeGrafter"/>
</dbReference>
<dbReference type="AlphaFoldDB" id="A0A914VB56"/>
<comment type="subcellular location">
    <subcellularLocation>
        <location evidence="1">Secreted</location>
    </subcellularLocation>
</comment>
<dbReference type="GO" id="GO:0007173">
    <property type="term" value="P:epidermal growth factor receptor signaling pathway"/>
    <property type="evidence" value="ECO:0007669"/>
    <property type="project" value="TreeGrafter"/>
</dbReference>
<evidence type="ECO:0000256" key="5">
    <source>
        <dbReference type="ARBA" id="ARBA00023157"/>
    </source>
</evidence>
<dbReference type="SMART" id="SM00181">
    <property type="entry name" value="EGF"/>
    <property type="match status" value="2"/>
</dbReference>
<dbReference type="SUPFAM" id="SSF48726">
    <property type="entry name" value="Immunoglobulin"/>
    <property type="match status" value="2"/>
</dbReference>
<proteinExistence type="predicted"/>
<feature type="domain" description="EGF-like" evidence="8">
    <location>
        <begin position="123"/>
        <end position="164"/>
    </location>
</feature>
<feature type="domain" description="EGF-like" evidence="8">
    <location>
        <begin position="429"/>
        <end position="470"/>
    </location>
</feature>